<dbReference type="PANTHER" id="PTHR10900:SF77">
    <property type="entry name" value="FI19380P1"/>
    <property type="match status" value="1"/>
</dbReference>
<dbReference type="GO" id="GO:0030198">
    <property type="term" value="P:extracellular matrix organization"/>
    <property type="evidence" value="ECO:0007669"/>
    <property type="project" value="TreeGrafter"/>
</dbReference>
<keyword evidence="4" id="KW-1185">Reference proteome</keyword>
<feature type="signal peptide" evidence="1">
    <location>
        <begin position="1"/>
        <end position="27"/>
    </location>
</feature>
<dbReference type="SMART" id="SM00554">
    <property type="entry name" value="FAS1"/>
    <property type="match status" value="4"/>
</dbReference>
<dbReference type="PROSITE" id="PS50213">
    <property type="entry name" value="FAS1"/>
    <property type="match status" value="4"/>
</dbReference>
<proteinExistence type="predicted"/>
<dbReference type="Gene3D" id="2.30.180.10">
    <property type="entry name" value="FAS1 domain"/>
    <property type="match status" value="4"/>
</dbReference>
<reference evidence="3" key="3">
    <citation type="submission" date="2023-05" db="EMBL/GenBank/DDBJ databases">
        <authorList>
            <person name="Smith C.H."/>
        </authorList>
    </citation>
    <scope>NUCLEOTIDE SEQUENCE</scope>
    <source>
        <strain evidence="3">CHS0354</strain>
        <tissue evidence="3">Mantle</tissue>
    </source>
</reference>
<dbReference type="InterPro" id="IPR000782">
    <property type="entry name" value="FAS1_domain"/>
</dbReference>
<reference evidence="3" key="1">
    <citation type="journal article" date="2021" name="Genome Biol. Evol.">
        <title>A High-Quality Reference Genome for a Parasitic Bivalve with Doubly Uniparental Inheritance (Bivalvia: Unionida).</title>
        <authorList>
            <person name="Smith C.H."/>
        </authorList>
    </citation>
    <scope>NUCLEOTIDE SEQUENCE</scope>
    <source>
        <strain evidence="3">CHS0354</strain>
    </source>
</reference>
<dbReference type="GO" id="GO:0005615">
    <property type="term" value="C:extracellular space"/>
    <property type="evidence" value="ECO:0007669"/>
    <property type="project" value="TreeGrafter"/>
</dbReference>
<keyword evidence="1" id="KW-0732">Signal</keyword>
<sequence length="767" mass="85570">MNMAKSTFLIFLAILVIELIVVEGAFAGKHRQRGRQGQRKVMVSDLAIPRRHQLGLQREMKHKQPSFFHRPFGPGRFSFGYGYNENPFFDVSFSWMDSNNPWYEGPNVCFSRTEDKEDLKSEDQIKTHHMFQSQICDGSDTAYKCTSSVVTSEGKKTVTEIYECCPGFSRKPIDHGCPIAKKLQDFISTARELNLNELIRAIEAIDLVPTLTEANNSFTIFGPTDEAFQKIKSLPLSENEVPLQDMGNMVIVSEQATNALLQDTRNLVLGHLAIGTLTSTRLKNNQLIETASPFKSKIRVNLYDSPQHIMTTDCKRVITVDNMALNGVIHVVEEILQPVTDSLMDKISRNPDLSYLKTAVGRTGLGQMLREDGDLTVFAPTDSAFKKIDPILLNKLLSNPTCLTKILKNHVLLSVVCSAVIQEQTRTKNALDNYINLTRDDDDKLYVNGVQAISKDNMATNGVLYIIDDVLLVDDALNALIVAEKSGFTKLLDLIDTASLKKTVENLENVTIFVPTNEAIEALDEATLSDLANNLEKLQAVLKYHIVPSEVTCQGFYDNIQLDTLDGGKKLRINEYSSFPFQNKWIPTAQCAKILKTNVKSCNAIIHVVDKVLIPPSGNVVDVLAKDSRFSTLVDLLKKADLADTLQEDGPFTVFAPTNTVFKDLGIDAVLELQGNKDLLLKLLKNHIVQGTICCSGIFRGNWLTSQKIRTLSGEMYHLSRGHSDQPTIGHAKVTECDNTGTNGIVHVINKVLMNDQDDDMFWDWLI</sequence>
<dbReference type="GO" id="GO:0050839">
    <property type="term" value="F:cell adhesion molecule binding"/>
    <property type="evidence" value="ECO:0007669"/>
    <property type="project" value="TreeGrafter"/>
</dbReference>
<dbReference type="Proteomes" id="UP001195483">
    <property type="component" value="Unassembled WGS sequence"/>
</dbReference>
<evidence type="ECO:0000313" key="4">
    <source>
        <dbReference type="Proteomes" id="UP001195483"/>
    </source>
</evidence>
<dbReference type="AlphaFoldDB" id="A0AAE0VZ89"/>
<protein>
    <recommendedName>
        <fullName evidence="2">FAS1 domain-containing protein</fullName>
    </recommendedName>
</protein>
<feature type="domain" description="FAS1" evidence="2">
    <location>
        <begin position="182"/>
        <end position="336"/>
    </location>
</feature>
<dbReference type="Pfam" id="PF02469">
    <property type="entry name" value="Fasciclin"/>
    <property type="match status" value="4"/>
</dbReference>
<evidence type="ECO:0000259" key="2">
    <source>
        <dbReference type="PROSITE" id="PS50213"/>
    </source>
</evidence>
<name>A0AAE0VZ89_9BIVA</name>
<dbReference type="GO" id="GO:0007155">
    <property type="term" value="P:cell adhesion"/>
    <property type="evidence" value="ECO:0007669"/>
    <property type="project" value="TreeGrafter"/>
</dbReference>
<dbReference type="FunFam" id="2.30.180.10:FF:000032">
    <property type="entry name" value="Fasciclin domain-containing protein, putative"/>
    <property type="match status" value="3"/>
</dbReference>
<evidence type="ECO:0000256" key="1">
    <source>
        <dbReference type="SAM" id="SignalP"/>
    </source>
</evidence>
<feature type="domain" description="FAS1" evidence="2">
    <location>
        <begin position="340"/>
        <end position="471"/>
    </location>
</feature>
<dbReference type="GO" id="GO:0031012">
    <property type="term" value="C:extracellular matrix"/>
    <property type="evidence" value="ECO:0007669"/>
    <property type="project" value="TreeGrafter"/>
</dbReference>
<dbReference type="PANTHER" id="PTHR10900">
    <property type="entry name" value="PERIOSTIN-RELATED"/>
    <property type="match status" value="1"/>
</dbReference>
<feature type="domain" description="FAS1" evidence="2">
    <location>
        <begin position="617"/>
        <end position="753"/>
    </location>
</feature>
<accession>A0AAE0VZ89</accession>
<dbReference type="EMBL" id="JAEAOA010000678">
    <property type="protein sequence ID" value="KAK3595289.1"/>
    <property type="molecule type" value="Genomic_DNA"/>
</dbReference>
<reference evidence="3" key="2">
    <citation type="journal article" date="2021" name="Genome Biol. Evol.">
        <title>Developing a high-quality reference genome for a parasitic bivalve with doubly uniparental inheritance (Bivalvia: Unionida).</title>
        <authorList>
            <person name="Smith C.H."/>
        </authorList>
    </citation>
    <scope>NUCLEOTIDE SEQUENCE</scope>
    <source>
        <strain evidence="3">CHS0354</strain>
        <tissue evidence="3">Mantle</tissue>
    </source>
</reference>
<organism evidence="3 4">
    <name type="scientific">Potamilus streckersoni</name>
    <dbReference type="NCBI Taxonomy" id="2493646"/>
    <lineage>
        <taxon>Eukaryota</taxon>
        <taxon>Metazoa</taxon>
        <taxon>Spiralia</taxon>
        <taxon>Lophotrochozoa</taxon>
        <taxon>Mollusca</taxon>
        <taxon>Bivalvia</taxon>
        <taxon>Autobranchia</taxon>
        <taxon>Heteroconchia</taxon>
        <taxon>Palaeoheterodonta</taxon>
        <taxon>Unionida</taxon>
        <taxon>Unionoidea</taxon>
        <taxon>Unionidae</taxon>
        <taxon>Ambleminae</taxon>
        <taxon>Lampsilini</taxon>
        <taxon>Potamilus</taxon>
    </lineage>
</organism>
<feature type="domain" description="FAS1" evidence="2">
    <location>
        <begin position="475"/>
        <end position="613"/>
    </location>
</feature>
<dbReference type="InterPro" id="IPR050904">
    <property type="entry name" value="Adhesion/Biosynth-related"/>
</dbReference>
<dbReference type="SUPFAM" id="SSF82153">
    <property type="entry name" value="FAS1 domain"/>
    <property type="match status" value="4"/>
</dbReference>
<comment type="caution">
    <text evidence="3">The sequence shown here is derived from an EMBL/GenBank/DDBJ whole genome shotgun (WGS) entry which is preliminary data.</text>
</comment>
<evidence type="ECO:0000313" key="3">
    <source>
        <dbReference type="EMBL" id="KAK3595289.1"/>
    </source>
</evidence>
<gene>
    <name evidence="3" type="ORF">CHS0354_010899</name>
</gene>
<dbReference type="InterPro" id="IPR036378">
    <property type="entry name" value="FAS1_dom_sf"/>
</dbReference>
<feature type="chain" id="PRO_5042123330" description="FAS1 domain-containing protein" evidence="1">
    <location>
        <begin position="28"/>
        <end position="767"/>
    </location>
</feature>